<dbReference type="OrthoDB" id="997707at2759"/>
<feature type="domain" description="RNase H type-1" evidence="1">
    <location>
        <begin position="149"/>
        <end position="271"/>
    </location>
</feature>
<dbReference type="GO" id="GO:0004523">
    <property type="term" value="F:RNA-DNA hybrid ribonuclease activity"/>
    <property type="evidence" value="ECO:0007669"/>
    <property type="project" value="InterPro"/>
</dbReference>
<dbReference type="PANTHER" id="PTHR47723">
    <property type="entry name" value="OS05G0353850 PROTEIN"/>
    <property type="match status" value="1"/>
</dbReference>
<organism evidence="2 3">
    <name type="scientific">Hibiscus trionum</name>
    <name type="common">Flower of an hour</name>
    <dbReference type="NCBI Taxonomy" id="183268"/>
    <lineage>
        <taxon>Eukaryota</taxon>
        <taxon>Viridiplantae</taxon>
        <taxon>Streptophyta</taxon>
        <taxon>Embryophyta</taxon>
        <taxon>Tracheophyta</taxon>
        <taxon>Spermatophyta</taxon>
        <taxon>Magnoliopsida</taxon>
        <taxon>eudicotyledons</taxon>
        <taxon>Gunneridae</taxon>
        <taxon>Pentapetalae</taxon>
        <taxon>rosids</taxon>
        <taxon>malvids</taxon>
        <taxon>Malvales</taxon>
        <taxon>Malvaceae</taxon>
        <taxon>Malvoideae</taxon>
        <taxon>Hibiscus</taxon>
    </lineage>
</organism>
<dbReference type="Gene3D" id="3.30.420.10">
    <property type="entry name" value="Ribonuclease H-like superfamily/Ribonuclease H"/>
    <property type="match status" value="1"/>
</dbReference>
<dbReference type="InterPro" id="IPR053151">
    <property type="entry name" value="RNase_H-like"/>
</dbReference>
<gene>
    <name evidence="2" type="ORF">HRI_003266300</name>
</gene>
<dbReference type="InterPro" id="IPR012337">
    <property type="entry name" value="RNaseH-like_sf"/>
</dbReference>
<dbReference type="PANTHER" id="PTHR47723:SF22">
    <property type="entry name" value="RNASE H TYPE-1 DOMAIN-CONTAINING PROTEIN"/>
    <property type="match status" value="1"/>
</dbReference>
<dbReference type="Pfam" id="PF13456">
    <property type="entry name" value="RVT_3"/>
    <property type="match status" value="1"/>
</dbReference>
<evidence type="ECO:0000313" key="2">
    <source>
        <dbReference type="EMBL" id="GMI95970.1"/>
    </source>
</evidence>
<comment type="caution">
    <text evidence="2">The sequence shown here is derived from an EMBL/GenBank/DDBJ whole genome shotgun (WGS) entry which is preliminary data.</text>
</comment>
<proteinExistence type="predicted"/>
<dbReference type="InterPro" id="IPR036397">
    <property type="entry name" value="RNaseH_sf"/>
</dbReference>
<dbReference type="EMBL" id="BSYR01000028">
    <property type="protein sequence ID" value="GMI95970.1"/>
    <property type="molecule type" value="Genomic_DNA"/>
</dbReference>
<evidence type="ECO:0000259" key="1">
    <source>
        <dbReference type="Pfam" id="PF13456"/>
    </source>
</evidence>
<sequence length="288" mass="32284">MCDKEEETTDHLFCCCETISRVWRSWCGNWSIQVALPDSLVSLLHIWVNLPLKPSLKPIWIVAFCGIIWTVWLQRNEAIFKKKKITGSFLLDMAMIRVGHWCKGNWPESFVYVNEFLCNPAGTSIPKKRSARPMPGSWTKPPDGSIKFNVDATVEGNYGKAGVGGILRDHRGAELMKFSENIGLSDATVAELIAIWRACQLLAQSNWDTNVNHIIETDSLLAESWIGNPASCPPCFIDLVHKCIPAAKSANCSIRFVYREKNVTAHLLAQEGIRRQGKMVWVATPSNV</sequence>
<reference evidence="2" key="1">
    <citation type="submission" date="2023-05" db="EMBL/GenBank/DDBJ databases">
        <title>Genome and transcriptome analyses reveal genes involved in the formation of fine ridges on petal epidermal cells in Hibiscus trionum.</title>
        <authorList>
            <person name="Koshimizu S."/>
            <person name="Masuda S."/>
            <person name="Ishii T."/>
            <person name="Shirasu K."/>
            <person name="Hoshino A."/>
            <person name="Arita M."/>
        </authorList>
    </citation>
    <scope>NUCLEOTIDE SEQUENCE</scope>
    <source>
        <strain evidence="2">Hamamatsu line</strain>
    </source>
</reference>
<evidence type="ECO:0000313" key="3">
    <source>
        <dbReference type="Proteomes" id="UP001165190"/>
    </source>
</evidence>
<dbReference type="GO" id="GO:0003676">
    <property type="term" value="F:nucleic acid binding"/>
    <property type="evidence" value="ECO:0007669"/>
    <property type="project" value="InterPro"/>
</dbReference>
<protein>
    <recommendedName>
        <fullName evidence="1">RNase H type-1 domain-containing protein</fullName>
    </recommendedName>
</protein>
<dbReference type="AlphaFoldDB" id="A0A9W7IGT6"/>
<dbReference type="Proteomes" id="UP001165190">
    <property type="component" value="Unassembled WGS sequence"/>
</dbReference>
<keyword evidence="3" id="KW-1185">Reference proteome</keyword>
<accession>A0A9W7IGT6</accession>
<name>A0A9W7IGT6_HIBTR</name>
<dbReference type="InterPro" id="IPR044730">
    <property type="entry name" value="RNase_H-like_dom_plant"/>
</dbReference>
<dbReference type="CDD" id="cd06222">
    <property type="entry name" value="RNase_H_like"/>
    <property type="match status" value="1"/>
</dbReference>
<dbReference type="InterPro" id="IPR002156">
    <property type="entry name" value="RNaseH_domain"/>
</dbReference>
<dbReference type="SUPFAM" id="SSF53098">
    <property type="entry name" value="Ribonuclease H-like"/>
    <property type="match status" value="1"/>
</dbReference>